<evidence type="ECO:0000313" key="4">
    <source>
        <dbReference type="Proteomes" id="UP001153269"/>
    </source>
</evidence>
<accession>A0A9N7YWS1</accession>
<comment type="similarity">
    <text evidence="1">Belongs to the mTERF family.</text>
</comment>
<dbReference type="GO" id="GO:0006393">
    <property type="term" value="P:termination of mitochondrial transcription"/>
    <property type="evidence" value="ECO:0007669"/>
    <property type="project" value="TreeGrafter"/>
</dbReference>
<dbReference type="Gene3D" id="1.25.70.10">
    <property type="entry name" value="Transcription termination factor 3, mitochondrial"/>
    <property type="match status" value="1"/>
</dbReference>
<proteinExistence type="inferred from homology"/>
<organism evidence="3 4">
    <name type="scientific">Pleuronectes platessa</name>
    <name type="common">European plaice</name>
    <dbReference type="NCBI Taxonomy" id="8262"/>
    <lineage>
        <taxon>Eukaryota</taxon>
        <taxon>Metazoa</taxon>
        <taxon>Chordata</taxon>
        <taxon>Craniata</taxon>
        <taxon>Vertebrata</taxon>
        <taxon>Euteleostomi</taxon>
        <taxon>Actinopterygii</taxon>
        <taxon>Neopterygii</taxon>
        <taxon>Teleostei</taxon>
        <taxon>Neoteleostei</taxon>
        <taxon>Acanthomorphata</taxon>
        <taxon>Carangaria</taxon>
        <taxon>Pleuronectiformes</taxon>
        <taxon>Pleuronectoidei</taxon>
        <taxon>Pleuronectidae</taxon>
        <taxon>Pleuronectes</taxon>
    </lineage>
</organism>
<evidence type="ECO:0000256" key="2">
    <source>
        <dbReference type="ARBA" id="ARBA00022946"/>
    </source>
</evidence>
<evidence type="ECO:0000313" key="3">
    <source>
        <dbReference type="EMBL" id="CAB1440605.1"/>
    </source>
</evidence>
<evidence type="ECO:0008006" key="5">
    <source>
        <dbReference type="Google" id="ProtNLM"/>
    </source>
</evidence>
<dbReference type="EMBL" id="CADEAL010002478">
    <property type="protein sequence ID" value="CAB1440605.1"/>
    <property type="molecule type" value="Genomic_DNA"/>
</dbReference>
<dbReference type="InterPro" id="IPR038538">
    <property type="entry name" value="MTERF_sf"/>
</dbReference>
<keyword evidence="2" id="KW-0809">Transit peptide</keyword>
<dbReference type="SMART" id="SM00733">
    <property type="entry name" value="Mterf"/>
    <property type="match status" value="4"/>
</dbReference>
<dbReference type="PANTHER" id="PTHR15437">
    <property type="entry name" value="TRANSCRIPTION TERMINATION FACTOR, MITOCHONDRIAL"/>
    <property type="match status" value="1"/>
</dbReference>
<dbReference type="PANTHER" id="PTHR15437:SF1">
    <property type="entry name" value="TRANSCRIPTION TERMINATION FACTOR 2, MITOCHONDRIAL"/>
    <property type="match status" value="1"/>
</dbReference>
<dbReference type="GO" id="GO:0003676">
    <property type="term" value="F:nucleic acid binding"/>
    <property type="evidence" value="ECO:0007669"/>
    <property type="project" value="InterPro"/>
</dbReference>
<keyword evidence="4" id="KW-1185">Reference proteome</keyword>
<dbReference type="AlphaFoldDB" id="A0A9N7YWS1"/>
<dbReference type="Pfam" id="PF02536">
    <property type="entry name" value="mTERF"/>
    <property type="match status" value="1"/>
</dbReference>
<sequence length="477" mass="53283">MSRVCLIPEWTELCCNMPVHNMRTAGGSSIIKLCGDEDVIQRLCYLRVSAWQHLCRPLTPQRLPLAAGGVVTCLVCVPPSLWSSSTPPLPPCAAYESGTVGVTYRGHLQLQLLSLIFYSSCRSTMLRVTTASLSTSCQRMRLFLPPYASASTAPPPNRRVENQQTVASLYELSVDIRKVRKFKAWVLSEGSTYVSETADLLRDMGADPPAVARILETHPEAVLCRPEDVAAQRDLWVSVCPNRRELMSIIEKFPASFFTLTNHSNQRANILFLQSLHLSNRIIGKLMASAPHSFSRPLERNKEVIHTLRETYLDLGGDEDNVRVWLQKLLSQNPSILLRPAEGWRDSLGFLREQGFTTEELLSLVSSLRASIAELQPEAMRHALAYIEGVLDCSKDELKETMICCPAILHYSLPSLVGRFQGLMDVGVSMEQVKETPNVLELTTQIVLYRIHKLASYGYDVRSGSLDVIIGTKKTLR</sequence>
<protein>
    <recommendedName>
        <fullName evidence="5">Mitochondrial transcription termination factor 2</fullName>
    </recommendedName>
</protein>
<reference evidence="3" key="1">
    <citation type="submission" date="2020-03" db="EMBL/GenBank/DDBJ databases">
        <authorList>
            <person name="Weist P."/>
        </authorList>
    </citation>
    <scope>NUCLEOTIDE SEQUENCE</scope>
</reference>
<evidence type="ECO:0000256" key="1">
    <source>
        <dbReference type="ARBA" id="ARBA00007692"/>
    </source>
</evidence>
<name>A0A9N7YWS1_PLEPL</name>
<dbReference type="GO" id="GO:0005759">
    <property type="term" value="C:mitochondrial matrix"/>
    <property type="evidence" value="ECO:0007669"/>
    <property type="project" value="TreeGrafter"/>
</dbReference>
<dbReference type="Proteomes" id="UP001153269">
    <property type="component" value="Unassembled WGS sequence"/>
</dbReference>
<gene>
    <name evidence="3" type="ORF">PLEPLA_LOCUS28371</name>
</gene>
<dbReference type="InterPro" id="IPR003690">
    <property type="entry name" value="MTERF"/>
</dbReference>
<comment type="caution">
    <text evidence="3">The sequence shown here is derived from an EMBL/GenBank/DDBJ whole genome shotgun (WGS) entry which is preliminary data.</text>
</comment>